<evidence type="ECO:0000313" key="1">
    <source>
        <dbReference type="EMBL" id="CAF4668823.1"/>
    </source>
</evidence>
<feature type="non-terminal residue" evidence="1">
    <location>
        <position position="1"/>
    </location>
</feature>
<proteinExistence type="predicted"/>
<gene>
    <name evidence="1" type="ORF">QYT958_LOCUS15929</name>
</gene>
<dbReference type="Proteomes" id="UP000663848">
    <property type="component" value="Unassembled WGS sequence"/>
</dbReference>
<accession>A0A821GTM5</accession>
<sequence length="33" mass="3966">PEFAGREMPGYNVEIARPKSKGMWLYGRRRWLL</sequence>
<name>A0A821GTM5_9BILA</name>
<organism evidence="1 2">
    <name type="scientific">Rotaria socialis</name>
    <dbReference type="NCBI Taxonomy" id="392032"/>
    <lineage>
        <taxon>Eukaryota</taxon>
        <taxon>Metazoa</taxon>
        <taxon>Spiralia</taxon>
        <taxon>Gnathifera</taxon>
        <taxon>Rotifera</taxon>
        <taxon>Eurotatoria</taxon>
        <taxon>Bdelloidea</taxon>
        <taxon>Philodinida</taxon>
        <taxon>Philodinidae</taxon>
        <taxon>Rotaria</taxon>
    </lineage>
</organism>
<dbReference type="AlphaFoldDB" id="A0A821GTM5"/>
<reference evidence="1" key="1">
    <citation type="submission" date="2021-02" db="EMBL/GenBank/DDBJ databases">
        <authorList>
            <person name="Nowell W R."/>
        </authorList>
    </citation>
    <scope>NUCLEOTIDE SEQUENCE</scope>
</reference>
<evidence type="ECO:0000313" key="2">
    <source>
        <dbReference type="Proteomes" id="UP000663848"/>
    </source>
</evidence>
<protein>
    <submittedName>
        <fullName evidence="1">Uncharacterized protein</fullName>
    </submittedName>
</protein>
<dbReference type="EMBL" id="CAJOBR010002261">
    <property type="protein sequence ID" value="CAF4668823.1"/>
    <property type="molecule type" value="Genomic_DNA"/>
</dbReference>
<comment type="caution">
    <text evidence="1">The sequence shown here is derived from an EMBL/GenBank/DDBJ whole genome shotgun (WGS) entry which is preliminary data.</text>
</comment>